<feature type="compositionally biased region" description="Basic and acidic residues" evidence="1">
    <location>
        <begin position="442"/>
        <end position="485"/>
    </location>
</feature>
<feature type="region of interest" description="Disordered" evidence="1">
    <location>
        <begin position="619"/>
        <end position="649"/>
    </location>
</feature>
<feature type="region of interest" description="Disordered" evidence="1">
    <location>
        <begin position="696"/>
        <end position="732"/>
    </location>
</feature>
<feature type="compositionally biased region" description="Basic and acidic residues" evidence="1">
    <location>
        <begin position="723"/>
        <end position="732"/>
    </location>
</feature>
<feature type="region of interest" description="Disordered" evidence="1">
    <location>
        <begin position="560"/>
        <end position="586"/>
    </location>
</feature>
<evidence type="ECO:0000313" key="2">
    <source>
        <dbReference type="Proteomes" id="UP000694920"/>
    </source>
</evidence>
<feature type="compositionally biased region" description="Basic and acidic residues" evidence="1">
    <location>
        <begin position="210"/>
        <end position="223"/>
    </location>
</feature>
<dbReference type="GeneID" id="107263532"/>
<evidence type="ECO:0000256" key="1">
    <source>
        <dbReference type="SAM" id="MobiDB-lite"/>
    </source>
</evidence>
<feature type="compositionally biased region" description="Basic and acidic residues" evidence="1">
    <location>
        <begin position="935"/>
        <end position="947"/>
    </location>
</feature>
<feature type="compositionally biased region" description="Polar residues" evidence="1">
    <location>
        <begin position="619"/>
        <end position="629"/>
    </location>
</feature>
<organism evidence="2 3">
    <name type="scientific">Cephus cinctus</name>
    <name type="common">Wheat stem sawfly</name>
    <dbReference type="NCBI Taxonomy" id="211228"/>
    <lineage>
        <taxon>Eukaryota</taxon>
        <taxon>Metazoa</taxon>
        <taxon>Ecdysozoa</taxon>
        <taxon>Arthropoda</taxon>
        <taxon>Hexapoda</taxon>
        <taxon>Insecta</taxon>
        <taxon>Pterygota</taxon>
        <taxon>Neoptera</taxon>
        <taxon>Endopterygota</taxon>
        <taxon>Hymenoptera</taxon>
        <taxon>Cephoidea</taxon>
        <taxon>Cephidae</taxon>
        <taxon>Cephus</taxon>
    </lineage>
</organism>
<feature type="compositionally biased region" description="Basic and acidic residues" evidence="1">
    <location>
        <begin position="696"/>
        <end position="713"/>
    </location>
</feature>
<feature type="compositionally biased region" description="Low complexity" evidence="1">
    <location>
        <begin position="197"/>
        <end position="209"/>
    </location>
</feature>
<dbReference type="RefSeq" id="XP_015586338.1">
    <property type="nucleotide sequence ID" value="XM_015730852.2"/>
</dbReference>
<dbReference type="Proteomes" id="UP000694920">
    <property type="component" value="Unplaced"/>
</dbReference>
<protein>
    <submittedName>
        <fullName evidence="3">Uncharacterized protein LOC107263532 isoform X1</fullName>
    </submittedName>
</protein>
<sequence length="992" mass="110092">MGHAWCKERTSKAQDSKSPLDRVFVRCAHRIYPGLKEEGSVLGGATQRVTSFFSSSEIGYAGSPPREALTRGCSIDSVDRPFQPSDWVDVNLEVPSTPTAGSVLTNITADTNLYPTTAPATSCSNLKNVTPVPPPRNRRKNKGRPLPPKPDEIPQTHRNPSLNSTRDTKSEPLYSSVKSPKAKSNYARDEVSKVSRSGTNKSGSSTGTGDDSKKGKDLYEHKVNGTGRIIPSVVVSARRTNRSSDAKQPAKEPKGHHKIRDAEYEEFSNIQSSQVTSTPNRTDRETTRDLRMLITESADNKDKLELPGRPKNHSTVSLPNYDELEVVKHEVEKSRINDAAGANDAEVTDKDLLKKPHRYASTGSLPVQSILSSFPQKTAERLENYVTRSKSFGSLQPHQILDKLNNEGYSSDEDVWGGLDDYDLGIAEHDEHDGQPPFEPNSRLRERKVSTPKFHIGEESIESAKRSDESKGTVEMVQDTKKEVEEGNEGEVESSSTGIPRSASFNALKSAAALKSALKGEAKRKISMPAKLAGVDARKSPTALDDWFLGQERSVRFFDSPTVEEEYTNTPGFRPARPQSKNDAKNDFESEPYLFADGTRSSPLHCDIFFEADEGFGGTSNTIDSSGGKHQSEKILRRTLSNESEPFDGYEEKELAMDIRSQSSISKLSRTISDESLPQEMLLDVEDFFEEKLAKDVQNKMTKDSEDSTESKTSKTPPPSPEPKIKAEIQDNDHSILLKVLKEEKTGEDSNLSSMTPSLTELEAALSDMLEKEDQQAEVDDAEEVTCQLLHSESGKSVEQPIEPEIVPVEKDKYPEGIKDTLTKAAESTSEWDKKNTSTNRPISLEQILSDSKQEVTPSNGEESKMVEMDLRNGNVSKIKNSVEQSEILEKKIAAKMLDKIMNNTPGNPFEEAVHILESNDSKDSQISTNPFDEPPEKPSRLHKVDLGESQDQKVNLPTPPRRKHRSNSNARKDEKVRRTVNLNPYPNDRLI</sequence>
<feature type="region of interest" description="Disordered" evidence="1">
    <location>
        <begin position="426"/>
        <end position="502"/>
    </location>
</feature>
<accession>A0AAJ7FDF7</accession>
<name>A0AAJ7FDF7_CEPCN</name>
<feature type="compositionally biased region" description="Polar residues" evidence="1">
    <location>
        <begin position="837"/>
        <end position="861"/>
    </location>
</feature>
<feature type="region of interest" description="Disordered" evidence="1">
    <location>
        <begin position="117"/>
        <end position="286"/>
    </location>
</feature>
<feature type="compositionally biased region" description="Polar residues" evidence="1">
    <location>
        <begin position="268"/>
        <end position="280"/>
    </location>
</feature>
<gene>
    <name evidence="3" type="primary">LOC107263532</name>
</gene>
<feature type="compositionally biased region" description="Basic and acidic residues" evidence="1">
    <location>
        <begin position="862"/>
        <end position="871"/>
    </location>
</feature>
<feature type="compositionally biased region" description="Low complexity" evidence="1">
    <location>
        <begin position="798"/>
        <end position="807"/>
    </location>
</feature>
<evidence type="ECO:0000313" key="3">
    <source>
        <dbReference type="RefSeq" id="XP_015586338.1"/>
    </source>
</evidence>
<feature type="compositionally biased region" description="Polar residues" evidence="1">
    <location>
        <begin position="156"/>
        <end position="165"/>
    </location>
</feature>
<dbReference type="KEGG" id="ccin:107263532"/>
<keyword evidence="2" id="KW-1185">Reference proteome</keyword>
<feature type="region of interest" description="Disordered" evidence="1">
    <location>
        <begin position="791"/>
        <end position="873"/>
    </location>
</feature>
<dbReference type="AlphaFoldDB" id="A0AAJ7FDF7"/>
<reference evidence="3" key="1">
    <citation type="submission" date="2025-08" db="UniProtKB">
        <authorList>
            <consortium name="RefSeq"/>
        </authorList>
    </citation>
    <scope>IDENTIFICATION</scope>
</reference>
<proteinExistence type="predicted"/>
<feature type="compositionally biased region" description="Basic and acidic residues" evidence="1">
    <location>
        <begin position="808"/>
        <end position="822"/>
    </location>
</feature>
<feature type="compositionally biased region" description="Basic and acidic residues" evidence="1">
    <location>
        <begin position="242"/>
        <end position="253"/>
    </location>
</feature>
<feature type="compositionally biased region" description="Polar residues" evidence="1">
    <location>
        <begin position="117"/>
        <end position="126"/>
    </location>
</feature>
<feature type="region of interest" description="Disordered" evidence="1">
    <location>
        <begin position="916"/>
        <end position="992"/>
    </location>
</feature>